<dbReference type="EMBL" id="AP019620">
    <property type="protein sequence ID" value="BBJ39063.1"/>
    <property type="molecule type" value="Genomic_DNA"/>
</dbReference>
<dbReference type="AlphaFoldDB" id="A0A499UD93"/>
<dbReference type="Proteomes" id="UP000463951">
    <property type="component" value="Chromosome"/>
</dbReference>
<evidence type="ECO:0000313" key="2">
    <source>
        <dbReference type="Proteomes" id="UP000463951"/>
    </source>
</evidence>
<evidence type="ECO:0000313" key="1">
    <source>
        <dbReference type="EMBL" id="BBJ39063.1"/>
    </source>
</evidence>
<protein>
    <recommendedName>
        <fullName evidence="3">Ferredoxin</fullName>
    </recommendedName>
</protein>
<dbReference type="Gene3D" id="3.30.70.20">
    <property type="match status" value="1"/>
</dbReference>
<sequence length="65" mass="7155">MEKLLVDWSLCQGHGLCADILPPEVLTLGIDGYPASAKMDVPRQLRAQAVRAVRRCPALALRIEE</sequence>
<gene>
    <name evidence="1" type="ORF">SSPO_017810</name>
</gene>
<proteinExistence type="predicted"/>
<organism evidence="1 2">
    <name type="scientific">Streptomyces antimycoticus</name>
    <dbReference type="NCBI Taxonomy" id="68175"/>
    <lineage>
        <taxon>Bacteria</taxon>
        <taxon>Bacillati</taxon>
        <taxon>Actinomycetota</taxon>
        <taxon>Actinomycetes</taxon>
        <taxon>Kitasatosporales</taxon>
        <taxon>Streptomycetaceae</taxon>
        <taxon>Streptomyces</taxon>
        <taxon>Streptomyces violaceusniger group</taxon>
    </lineage>
</organism>
<dbReference type="SUPFAM" id="SSF54862">
    <property type="entry name" value="4Fe-4S ferredoxins"/>
    <property type="match status" value="1"/>
</dbReference>
<accession>A0A499UD93</accession>
<name>A0A499UD93_9ACTN</name>
<evidence type="ECO:0008006" key="3">
    <source>
        <dbReference type="Google" id="ProtNLM"/>
    </source>
</evidence>
<dbReference type="Pfam" id="PF13459">
    <property type="entry name" value="Fer4_15"/>
    <property type="match status" value="1"/>
</dbReference>
<reference evidence="1 2" key="1">
    <citation type="journal article" date="2020" name="Int. J. Syst. Evol. Microbiol.">
        <title>Reclassification of Streptomyces castelarensis and Streptomyces sporoclivatus as later heterotypic synonyms of Streptomyces antimycoticus.</title>
        <authorList>
            <person name="Komaki H."/>
            <person name="Tamura T."/>
        </authorList>
    </citation>
    <scope>NUCLEOTIDE SEQUENCE [LARGE SCALE GENOMIC DNA]</scope>
    <source>
        <strain evidence="1 2">NBRC 100767</strain>
    </source>
</reference>